<protein>
    <submittedName>
        <fullName evidence="1">Uncharacterized protein</fullName>
    </submittedName>
</protein>
<keyword evidence="2" id="KW-1185">Reference proteome</keyword>
<dbReference type="RefSeq" id="WP_371864048.1">
    <property type="nucleotide sequence ID" value="NZ_BJZP01000004.1"/>
</dbReference>
<dbReference type="AlphaFoldDB" id="A0A512HFF3"/>
<comment type="caution">
    <text evidence="1">The sequence shown here is derived from an EMBL/GenBank/DDBJ whole genome shotgun (WGS) entry which is preliminary data.</text>
</comment>
<sequence length="42" mass="4756">MSDPVNKDGVAVFIPLKSEAKKAVWLNIRLPEDVLREVDAYE</sequence>
<reference evidence="1 2" key="1">
    <citation type="submission" date="2019-07" db="EMBL/GenBank/DDBJ databases">
        <title>Whole genome shotgun sequence of Rhizobium naphthalenivorans NBRC 107585.</title>
        <authorList>
            <person name="Hosoyama A."/>
            <person name="Uohara A."/>
            <person name="Ohji S."/>
            <person name="Ichikawa N."/>
        </authorList>
    </citation>
    <scope>NUCLEOTIDE SEQUENCE [LARGE SCALE GENOMIC DNA]</scope>
    <source>
        <strain evidence="1 2">NBRC 107585</strain>
    </source>
</reference>
<evidence type="ECO:0000313" key="1">
    <source>
        <dbReference type="EMBL" id="GEO84175.1"/>
    </source>
</evidence>
<evidence type="ECO:0000313" key="2">
    <source>
        <dbReference type="Proteomes" id="UP000321717"/>
    </source>
</evidence>
<accession>A0A512HFF3</accession>
<dbReference type="EMBL" id="BJZP01000004">
    <property type="protein sequence ID" value="GEO84175.1"/>
    <property type="molecule type" value="Genomic_DNA"/>
</dbReference>
<dbReference type="Proteomes" id="UP000321717">
    <property type="component" value="Unassembled WGS sequence"/>
</dbReference>
<proteinExistence type="predicted"/>
<organism evidence="1 2">
    <name type="scientific">Ciceribacter naphthalenivorans</name>
    <dbReference type="NCBI Taxonomy" id="1118451"/>
    <lineage>
        <taxon>Bacteria</taxon>
        <taxon>Pseudomonadati</taxon>
        <taxon>Pseudomonadota</taxon>
        <taxon>Alphaproteobacteria</taxon>
        <taxon>Hyphomicrobiales</taxon>
        <taxon>Rhizobiaceae</taxon>
        <taxon>Ciceribacter</taxon>
    </lineage>
</organism>
<gene>
    <name evidence="1" type="ORF">RNA01_11070</name>
</gene>
<name>A0A512HFF3_9HYPH</name>